<evidence type="ECO:0000313" key="1">
    <source>
        <dbReference type="EMBL" id="EQC24671.1"/>
    </source>
</evidence>
<dbReference type="Proteomes" id="UP000030762">
    <property type="component" value="Unassembled WGS sequence"/>
</dbReference>
<protein>
    <submittedName>
        <fullName evidence="1">Uncharacterized protein</fullName>
    </submittedName>
</protein>
<dbReference type="InParanoid" id="T0PR39"/>
<dbReference type="OrthoDB" id="77956at2759"/>
<keyword evidence="2" id="KW-1185">Reference proteome</keyword>
<dbReference type="eggNOG" id="ENOG502SD6V">
    <property type="taxonomic scope" value="Eukaryota"/>
</dbReference>
<evidence type="ECO:0000313" key="2">
    <source>
        <dbReference type="Proteomes" id="UP000030762"/>
    </source>
</evidence>
<gene>
    <name evidence="1" type="ORF">SDRG_17436</name>
</gene>
<dbReference type="EMBL" id="JH767504">
    <property type="protein sequence ID" value="EQC24671.1"/>
    <property type="molecule type" value="Genomic_DNA"/>
</dbReference>
<name>T0PR39_SAPDV</name>
<dbReference type="GeneID" id="19958163"/>
<reference evidence="1 2" key="1">
    <citation type="submission" date="2012-04" db="EMBL/GenBank/DDBJ databases">
        <title>The Genome Sequence of Saprolegnia declina VS20.</title>
        <authorList>
            <consortium name="The Broad Institute Genome Sequencing Platform"/>
            <person name="Russ C."/>
            <person name="Nusbaum C."/>
            <person name="Tyler B."/>
            <person name="van West P."/>
            <person name="Dieguez-Uribeondo J."/>
            <person name="de Bruijn I."/>
            <person name="Tripathy S."/>
            <person name="Jiang R."/>
            <person name="Young S.K."/>
            <person name="Zeng Q."/>
            <person name="Gargeya S."/>
            <person name="Fitzgerald M."/>
            <person name="Haas B."/>
            <person name="Abouelleil A."/>
            <person name="Alvarado L."/>
            <person name="Arachchi H.M."/>
            <person name="Berlin A."/>
            <person name="Chapman S.B."/>
            <person name="Goldberg J."/>
            <person name="Griggs A."/>
            <person name="Gujja S."/>
            <person name="Hansen M."/>
            <person name="Howarth C."/>
            <person name="Imamovic A."/>
            <person name="Larimer J."/>
            <person name="McCowen C."/>
            <person name="Montmayeur A."/>
            <person name="Murphy C."/>
            <person name="Neiman D."/>
            <person name="Pearson M."/>
            <person name="Priest M."/>
            <person name="Roberts A."/>
            <person name="Saif S."/>
            <person name="Shea T."/>
            <person name="Sisk P."/>
            <person name="Sykes S."/>
            <person name="Wortman J."/>
            <person name="Nusbaum C."/>
            <person name="Birren B."/>
        </authorList>
    </citation>
    <scope>NUCLEOTIDE SEQUENCE [LARGE SCALE GENOMIC DNA]</scope>
    <source>
        <strain evidence="1 2">VS20</strain>
    </source>
</reference>
<dbReference type="RefSeq" id="XP_008621900.1">
    <property type="nucleotide sequence ID" value="XM_008623678.1"/>
</dbReference>
<sequence length="385" mass="42343">MLEVQPSYPRAILLSEQTSVRTAVEALPSLLTRLTFQIYTQYCWVDVEKRWELAHTRVRQERCTAQYDTNAAVYLELLLRNVNWSAFLGRFESSFMFSVGDAVVASRGGAQWLVSVQNARVSADDEVAFWDSHGLTHFTMQWGNMLSIGMHETIAITNAFGWPQTLSTTNIAYASRGALWTTVIQNWYFFNDLWASSVANGSLVRSAPNFMANNTLGPSMTVEFITGVYPFTAASVIVHDALGPFESVDIFLVAPPASVRTLVATFQASLIAALAADPRLLAALTQWPSVQLDATPISWRGGSRTYFGGSPMCVFGAGSTFVQPSFLFQDTCSSQKPALITLQPMPRIFGATAINTLQRSPNTHPICEVCESTTQLCVSALHDAH</sequence>
<dbReference type="AlphaFoldDB" id="T0PR39"/>
<dbReference type="VEuPathDB" id="FungiDB:SDRG_17436"/>
<proteinExistence type="predicted"/>
<accession>T0PR39</accession>
<feature type="non-terminal residue" evidence="1">
    <location>
        <position position="385"/>
    </location>
</feature>
<organism evidence="1 2">
    <name type="scientific">Saprolegnia diclina (strain VS20)</name>
    <dbReference type="NCBI Taxonomy" id="1156394"/>
    <lineage>
        <taxon>Eukaryota</taxon>
        <taxon>Sar</taxon>
        <taxon>Stramenopiles</taxon>
        <taxon>Oomycota</taxon>
        <taxon>Saprolegniomycetes</taxon>
        <taxon>Saprolegniales</taxon>
        <taxon>Saprolegniaceae</taxon>
        <taxon>Saprolegnia</taxon>
    </lineage>
</organism>